<dbReference type="AlphaFoldDB" id="A0A8I1KLT1"/>
<evidence type="ECO:0000313" key="2">
    <source>
        <dbReference type="EMBL" id="MBJ7544018.1"/>
    </source>
</evidence>
<name>A0A8I1KLT1_9HYPH</name>
<gene>
    <name evidence="2" type="ORF">JDN41_10675</name>
</gene>
<keyword evidence="3" id="KW-1185">Reference proteome</keyword>
<evidence type="ECO:0000313" key="3">
    <source>
        <dbReference type="Proteomes" id="UP000623250"/>
    </source>
</evidence>
<accession>A0A8I1KLT1</accession>
<dbReference type="Proteomes" id="UP000623250">
    <property type="component" value="Unassembled WGS sequence"/>
</dbReference>
<dbReference type="RefSeq" id="WP_037238858.1">
    <property type="nucleotide sequence ID" value="NZ_JAEMUK010000026.1"/>
</dbReference>
<comment type="caution">
    <text evidence="2">The sequence shown here is derived from an EMBL/GenBank/DDBJ whole genome shotgun (WGS) entry which is preliminary data.</text>
</comment>
<organism evidence="2 3">
    <name type="scientific">Rhodomicrobium udaipurense</name>
    <dbReference type="NCBI Taxonomy" id="1202716"/>
    <lineage>
        <taxon>Bacteria</taxon>
        <taxon>Pseudomonadati</taxon>
        <taxon>Pseudomonadota</taxon>
        <taxon>Alphaproteobacteria</taxon>
        <taxon>Hyphomicrobiales</taxon>
        <taxon>Hyphomicrobiaceae</taxon>
        <taxon>Rhodomicrobium</taxon>
    </lineage>
</organism>
<reference evidence="2 3" key="1">
    <citation type="submission" date="2020-12" db="EMBL/GenBank/DDBJ databases">
        <title>Revised draft genomes of Rhodomicrobium vannielii ATCC 17100 and Rhodomicrobium udaipurense JA643.</title>
        <authorList>
            <person name="Conners E.M."/>
            <person name="Davenport E.J."/>
            <person name="Bose A."/>
        </authorList>
    </citation>
    <scope>NUCLEOTIDE SEQUENCE [LARGE SCALE GENOMIC DNA]</scope>
    <source>
        <strain evidence="2 3">JA643</strain>
    </source>
</reference>
<dbReference type="EMBL" id="JAEMUK010000026">
    <property type="protein sequence ID" value="MBJ7544018.1"/>
    <property type="molecule type" value="Genomic_DNA"/>
</dbReference>
<evidence type="ECO:0000256" key="1">
    <source>
        <dbReference type="SAM" id="MobiDB-lite"/>
    </source>
</evidence>
<proteinExistence type="predicted"/>
<feature type="compositionally biased region" description="Basic and acidic residues" evidence="1">
    <location>
        <begin position="108"/>
        <end position="118"/>
    </location>
</feature>
<sequence>MTTKIDGVQLFKNIAQHAELFRPIEKDIITSASALVGKFLKQKNLDVEALRSLRAAITADVLLLTIDGLNERDVRTLTKKVDKHYPDLTEASASTLRAHLSDLASSAKDIHAKPEKAGSPKKSTNAGKGKSAKKLKDEAAASWPTSMEATPGRRRK</sequence>
<protein>
    <submittedName>
        <fullName evidence="2">Uncharacterized protein</fullName>
    </submittedName>
</protein>
<feature type="region of interest" description="Disordered" evidence="1">
    <location>
        <begin position="105"/>
        <end position="156"/>
    </location>
</feature>